<evidence type="ECO:0000313" key="2">
    <source>
        <dbReference type="EMBL" id="QIB76020.1"/>
    </source>
</evidence>
<dbReference type="EMBL" id="CP048739">
    <property type="protein sequence ID" value="QIB76020.1"/>
    <property type="molecule type" value="Genomic_DNA"/>
</dbReference>
<feature type="region of interest" description="Disordered" evidence="1">
    <location>
        <begin position="1"/>
        <end position="44"/>
    </location>
</feature>
<proteinExistence type="predicted"/>
<evidence type="ECO:0000256" key="1">
    <source>
        <dbReference type="SAM" id="MobiDB-lite"/>
    </source>
</evidence>
<name>A0A6C0ULE6_9EURY</name>
<evidence type="ECO:0000313" key="3">
    <source>
        <dbReference type="Proteomes" id="UP000465846"/>
    </source>
</evidence>
<sequence>MSHDPLASFDENAFEKLDSDKTATEHCDGSTPVERCGGSTPTAPTEHCGDLIPVELCGGSTPTGRYIVSPEDYVIGTNDGRWLSSTVTVDLEEVA</sequence>
<protein>
    <submittedName>
        <fullName evidence="2">Thioredoxin reductase</fullName>
    </submittedName>
</protein>
<accession>A0A6C0ULE6</accession>
<gene>
    <name evidence="2" type="ORF">G3I44_18095</name>
</gene>
<reference evidence="2 3" key="1">
    <citation type="submission" date="2020-02" db="EMBL/GenBank/DDBJ databases">
        <title>Whole genome sequence of Halogeometricum borinquense strain wsp4.</title>
        <authorList>
            <person name="Verma D.K."/>
            <person name="Gopal K."/>
            <person name="Prasad E.S."/>
        </authorList>
    </citation>
    <scope>NUCLEOTIDE SEQUENCE [LARGE SCALE GENOMIC DNA]</scope>
    <source>
        <strain evidence="3">wsp4</strain>
    </source>
</reference>
<feature type="compositionally biased region" description="Basic and acidic residues" evidence="1">
    <location>
        <begin position="13"/>
        <end position="28"/>
    </location>
</feature>
<organism evidence="2 3">
    <name type="scientific">Halogeometricum borinquense</name>
    <dbReference type="NCBI Taxonomy" id="60847"/>
    <lineage>
        <taxon>Archaea</taxon>
        <taxon>Methanobacteriati</taxon>
        <taxon>Methanobacteriota</taxon>
        <taxon>Stenosarchaea group</taxon>
        <taxon>Halobacteria</taxon>
        <taxon>Halobacteriales</taxon>
        <taxon>Haloferacaceae</taxon>
        <taxon>Halogeometricum</taxon>
    </lineage>
</organism>
<dbReference type="GeneID" id="44081354"/>
<dbReference type="RefSeq" id="WP_163487725.1">
    <property type="nucleotide sequence ID" value="NZ_CP048739.1"/>
</dbReference>
<dbReference type="AlphaFoldDB" id="A0A6C0ULE6"/>
<dbReference type="Proteomes" id="UP000465846">
    <property type="component" value="Chromosome"/>
</dbReference>